<protein>
    <submittedName>
        <fullName evidence="1">Ribonuclease P protein component</fullName>
    </submittedName>
</protein>
<sequence>MASQVSDCLKSPIRASGDHFRINMLVSAAGEQPAAELVISVPKRWVKRAIDRNTIKRLGRVWWSGFVRLEHPVAPRMAFVQISPKLLQSCRDKRQGALAHALWKQQLAQEFQRLGERLKARCAKVQGPVPHQPHGPCELLRASPAC</sequence>
<comment type="caution">
    <text evidence="1">The sequence shown here is derived from an EMBL/GenBank/DDBJ whole genome shotgun (WGS) entry which is preliminary data.</text>
</comment>
<evidence type="ECO:0000313" key="1">
    <source>
        <dbReference type="EMBL" id="MEJ7138057.1"/>
    </source>
</evidence>
<organism evidence="1 2">
    <name type="scientific">Amphibiibacter pelophylacis</name>
    <dbReference type="NCBI Taxonomy" id="1799477"/>
    <lineage>
        <taxon>Bacteria</taxon>
        <taxon>Pseudomonadati</taxon>
        <taxon>Pseudomonadota</taxon>
        <taxon>Betaproteobacteria</taxon>
        <taxon>Burkholderiales</taxon>
        <taxon>Sphaerotilaceae</taxon>
        <taxon>Amphibiibacter</taxon>
    </lineage>
</organism>
<accession>A0ACC6P1R7</accession>
<reference evidence="1" key="1">
    <citation type="submission" date="2023-10" db="EMBL/GenBank/DDBJ databases">
        <title>Amphibacter perezi, gen. nov., sp. nov. a novel taxa of the family Comamonadaceae, class Betaproteobacteria isolated from the skin microbiota of Pelophylax perezi from different populations.</title>
        <authorList>
            <person name="Costa S."/>
            <person name="Proenca D.N."/>
            <person name="Lopes I."/>
            <person name="Morais P.V."/>
        </authorList>
    </citation>
    <scope>NUCLEOTIDE SEQUENCE</scope>
    <source>
        <strain evidence="1">SL12-8</strain>
    </source>
</reference>
<dbReference type="EMBL" id="JAWDIE010000008">
    <property type="protein sequence ID" value="MEJ7138057.1"/>
    <property type="molecule type" value="Genomic_DNA"/>
</dbReference>
<keyword evidence="2" id="KW-1185">Reference proteome</keyword>
<name>A0ACC6P1R7_9BURK</name>
<gene>
    <name evidence="1" type="ORF">RV045_06385</name>
</gene>
<proteinExistence type="predicted"/>
<evidence type="ECO:0000313" key="2">
    <source>
        <dbReference type="Proteomes" id="UP001364695"/>
    </source>
</evidence>
<dbReference type="Proteomes" id="UP001364695">
    <property type="component" value="Unassembled WGS sequence"/>
</dbReference>